<gene>
    <name evidence="6" type="ORF">B0H16DRAFT_886575</name>
</gene>
<dbReference type="Pfam" id="PF07714">
    <property type="entry name" value="PK_Tyr_Ser-Thr"/>
    <property type="match status" value="1"/>
</dbReference>
<dbReference type="GO" id="GO:0004674">
    <property type="term" value="F:protein serine/threonine kinase activity"/>
    <property type="evidence" value="ECO:0007669"/>
    <property type="project" value="TreeGrafter"/>
</dbReference>
<evidence type="ECO:0000256" key="4">
    <source>
        <dbReference type="ARBA" id="ARBA00022840"/>
    </source>
</evidence>
<sequence length="284" mass="32107">MIVKLSKLRSLFPFSFFITGITGRERYPSFSGGFGDIYRASYQSRPVAVKQLRYFENVVFNMPEFFRETLVWKDLVHPYILPFLGIDLDNFPDHLCLVSPWMENGTVLSYLENHGHSNVDKLLYEVAQGVLYLHSRNYVHGDLRGANILINPDQSACLADFGLSVISEVTLTGSSSRAGSIYWMAPELIDPDRLGGKFTRTPQSDVYAFGCVCVELYTGRPPFKDLSEPAALFQIVSGARPERPHGMSDKLWECVNRYWVDDPAARPAIEAVVQNMIWPAREPA</sequence>
<evidence type="ECO:0000256" key="2">
    <source>
        <dbReference type="ARBA" id="ARBA00022741"/>
    </source>
</evidence>
<evidence type="ECO:0000313" key="7">
    <source>
        <dbReference type="Proteomes" id="UP001215598"/>
    </source>
</evidence>
<keyword evidence="2" id="KW-0547">Nucleotide-binding</keyword>
<evidence type="ECO:0000256" key="1">
    <source>
        <dbReference type="ARBA" id="ARBA00022679"/>
    </source>
</evidence>
<dbReference type="PROSITE" id="PS00109">
    <property type="entry name" value="PROTEIN_KINASE_TYR"/>
    <property type="match status" value="1"/>
</dbReference>
<reference evidence="6" key="1">
    <citation type="submission" date="2023-03" db="EMBL/GenBank/DDBJ databases">
        <title>Massive genome expansion in bonnet fungi (Mycena s.s.) driven by repeated elements and novel gene families across ecological guilds.</title>
        <authorList>
            <consortium name="Lawrence Berkeley National Laboratory"/>
            <person name="Harder C.B."/>
            <person name="Miyauchi S."/>
            <person name="Viragh M."/>
            <person name="Kuo A."/>
            <person name="Thoen E."/>
            <person name="Andreopoulos B."/>
            <person name="Lu D."/>
            <person name="Skrede I."/>
            <person name="Drula E."/>
            <person name="Henrissat B."/>
            <person name="Morin E."/>
            <person name="Kohler A."/>
            <person name="Barry K."/>
            <person name="LaButti K."/>
            <person name="Morin E."/>
            <person name="Salamov A."/>
            <person name="Lipzen A."/>
            <person name="Mereny Z."/>
            <person name="Hegedus B."/>
            <person name="Baldrian P."/>
            <person name="Stursova M."/>
            <person name="Weitz H."/>
            <person name="Taylor A."/>
            <person name="Grigoriev I.V."/>
            <person name="Nagy L.G."/>
            <person name="Martin F."/>
            <person name="Kauserud H."/>
        </authorList>
    </citation>
    <scope>NUCLEOTIDE SEQUENCE</scope>
    <source>
        <strain evidence="6">CBHHK182m</strain>
    </source>
</reference>
<accession>A0AAD7K4R8</accession>
<keyword evidence="1" id="KW-0808">Transferase</keyword>
<dbReference type="SUPFAM" id="SSF56112">
    <property type="entry name" value="Protein kinase-like (PK-like)"/>
    <property type="match status" value="1"/>
</dbReference>
<evidence type="ECO:0000313" key="6">
    <source>
        <dbReference type="EMBL" id="KAJ7778419.1"/>
    </source>
</evidence>
<keyword evidence="7" id="KW-1185">Reference proteome</keyword>
<dbReference type="InterPro" id="IPR001245">
    <property type="entry name" value="Ser-Thr/Tyr_kinase_cat_dom"/>
</dbReference>
<dbReference type="AlphaFoldDB" id="A0AAD7K4R8"/>
<organism evidence="6 7">
    <name type="scientific">Mycena metata</name>
    <dbReference type="NCBI Taxonomy" id="1033252"/>
    <lineage>
        <taxon>Eukaryota</taxon>
        <taxon>Fungi</taxon>
        <taxon>Dikarya</taxon>
        <taxon>Basidiomycota</taxon>
        <taxon>Agaricomycotina</taxon>
        <taxon>Agaricomycetes</taxon>
        <taxon>Agaricomycetidae</taxon>
        <taxon>Agaricales</taxon>
        <taxon>Marasmiineae</taxon>
        <taxon>Mycenaceae</taxon>
        <taxon>Mycena</taxon>
    </lineage>
</organism>
<dbReference type="Gene3D" id="1.10.510.10">
    <property type="entry name" value="Transferase(Phosphotransferase) domain 1"/>
    <property type="match status" value="1"/>
</dbReference>
<evidence type="ECO:0000259" key="5">
    <source>
        <dbReference type="PROSITE" id="PS50011"/>
    </source>
</evidence>
<protein>
    <submittedName>
        <fullName evidence="6">Kinase-like domain-containing protein</fullName>
    </submittedName>
</protein>
<dbReference type="Proteomes" id="UP001215598">
    <property type="component" value="Unassembled WGS sequence"/>
</dbReference>
<dbReference type="GO" id="GO:0005524">
    <property type="term" value="F:ATP binding"/>
    <property type="evidence" value="ECO:0007669"/>
    <property type="project" value="UniProtKB-KW"/>
</dbReference>
<dbReference type="InterPro" id="IPR051681">
    <property type="entry name" value="Ser/Thr_Kinases-Pseudokinases"/>
</dbReference>
<evidence type="ECO:0000256" key="3">
    <source>
        <dbReference type="ARBA" id="ARBA00022777"/>
    </source>
</evidence>
<feature type="domain" description="Protein kinase" evidence="5">
    <location>
        <begin position="23"/>
        <end position="279"/>
    </location>
</feature>
<dbReference type="InterPro" id="IPR011009">
    <property type="entry name" value="Kinase-like_dom_sf"/>
</dbReference>
<proteinExistence type="predicted"/>
<dbReference type="PRINTS" id="PR00109">
    <property type="entry name" value="TYRKINASE"/>
</dbReference>
<comment type="caution">
    <text evidence="6">The sequence shown here is derived from an EMBL/GenBank/DDBJ whole genome shotgun (WGS) entry which is preliminary data.</text>
</comment>
<keyword evidence="4" id="KW-0067">ATP-binding</keyword>
<dbReference type="InterPro" id="IPR000719">
    <property type="entry name" value="Prot_kinase_dom"/>
</dbReference>
<dbReference type="PIRSF" id="PIRSF000654">
    <property type="entry name" value="Integrin-linked_kinase"/>
    <property type="match status" value="1"/>
</dbReference>
<name>A0AAD7K4R8_9AGAR</name>
<dbReference type="InterPro" id="IPR008266">
    <property type="entry name" value="Tyr_kinase_AS"/>
</dbReference>
<dbReference type="EMBL" id="JARKIB010000007">
    <property type="protein sequence ID" value="KAJ7778419.1"/>
    <property type="molecule type" value="Genomic_DNA"/>
</dbReference>
<dbReference type="PROSITE" id="PS50011">
    <property type="entry name" value="PROTEIN_KINASE_DOM"/>
    <property type="match status" value="1"/>
</dbReference>
<dbReference type="PANTHER" id="PTHR44329:SF288">
    <property type="entry name" value="MITOGEN-ACTIVATED PROTEIN KINASE KINASE KINASE 20"/>
    <property type="match status" value="1"/>
</dbReference>
<keyword evidence="3 6" id="KW-0418">Kinase</keyword>
<dbReference type="PANTHER" id="PTHR44329">
    <property type="entry name" value="SERINE/THREONINE-PROTEIN KINASE TNNI3K-RELATED"/>
    <property type="match status" value="1"/>
</dbReference>